<name>A0A6L3ZCU0_9FLAO</name>
<evidence type="ECO:0000313" key="2">
    <source>
        <dbReference type="Proteomes" id="UP000484164"/>
    </source>
</evidence>
<dbReference type="Proteomes" id="UP000484164">
    <property type="component" value="Unassembled WGS sequence"/>
</dbReference>
<keyword evidence="2" id="KW-1185">Reference proteome</keyword>
<accession>A0A6L3ZCU0</accession>
<proteinExistence type="predicted"/>
<protein>
    <submittedName>
        <fullName evidence="1">Uncharacterized protein</fullName>
    </submittedName>
</protein>
<sequence>MSPDIELPIRNRRLNKHWVSPLLQIDSKGSPKKLGYLREGWDSALHWFDLNGNEIKDVLNWKYH</sequence>
<organism evidence="1 2">
    <name type="scientific">Phaeocystidibacter marisrubri</name>
    <dbReference type="NCBI Taxonomy" id="1577780"/>
    <lineage>
        <taxon>Bacteria</taxon>
        <taxon>Pseudomonadati</taxon>
        <taxon>Bacteroidota</taxon>
        <taxon>Flavobacteriia</taxon>
        <taxon>Flavobacteriales</taxon>
        <taxon>Phaeocystidibacteraceae</taxon>
        <taxon>Phaeocystidibacter</taxon>
    </lineage>
</organism>
<dbReference type="AlphaFoldDB" id="A0A6L3ZCU0"/>
<comment type="caution">
    <text evidence="1">The sequence shown here is derived from an EMBL/GenBank/DDBJ whole genome shotgun (WGS) entry which is preliminary data.</text>
</comment>
<reference evidence="1 2" key="1">
    <citation type="submission" date="2019-10" db="EMBL/GenBank/DDBJ databases">
        <title>Genome sequence of Phaeocystidibacter marisrubri JCM30614 (type strain).</title>
        <authorList>
            <person name="Bowman J.P."/>
        </authorList>
    </citation>
    <scope>NUCLEOTIDE SEQUENCE [LARGE SCALE GENOMIC DNA]</scope>
    <source>
        <strain evidence="1 2">JCM 30614</strain>
    </source>
</reference>
<dbReference type="EMBL" id="WBVQ01000006">
    <property type="protein sequence ID" value="KAB2815013.1"/>
    <property type="molecule type" value="Genomic_DNA"/>
</dbReference>
<evidence type="ECO:0000313" key="1">
    <source>
        <dbReference type="EMBL" id="KAB2815013.1"/>
    </source>
</evidence>
<dbReference type="RefSeq" id="WP_151694367.1">
    <property type="nucleotide sequence ID" value="NZ_BMGX01000002.1"/>
</dbReference>
<gene>
    <name evidence="1" type="ORF">F8C82_14620</name>
</gene>